<dbReference type="EMBL" id="QJTC01000011">
    <property type="protein sequence ID" value="PYE77899.1"/>
    <property type="molecule type" value="Genomic_DNA"/>
</dbReference>
<proteinExistence type="predicted"/>
<accession>A0A318SM10</accession>
<dbReference type="SUPFAM" id="SSF75011">
    <property type="entry name" value="3-carboxy-cis,cis-mucoante lactonizing enzyme"/>
    <property type="match status" value="1"/>
</dbReference>
<comment type="caution">
    <text evidence="3">The sequence shown here is derived from an EMBL/GenBank/DDBJ whole genome shotgun (WGS) entry which is preliminary data.</text>
</comment>
<evidence type="ECO:0000259" key="2">
    <source>
        <dbReference type="Pfam" id="PF13449"/>
    </source>
</evidence>
<dbReference type="PANTHER" id="PTHR37957:SF1">
    <property type="entry name" value="PHYTASE-LIKE DOMAIN-CONTAINING PROTEIN"/>
    <property type="match status" value="1"/>
</dbReference>
<protein>
    <recommendedName>
        <fullName evidence="2">Phytase-like domain-containing protein</fullName>
    </recommendedName>
</protein>
<evidence type="ECO:0000313" key="4">
    <source>
        <dbReference type="Proteomes" id="UP000247540"/>
    </source>
</evidence>
<feature type="chain" id="PRO_5016427779" description="Phytase-like domain-containing protein" evidence="1">
    <location>
        <begin position="20"/>
        <end position="354"/>
    </location>
</feature>
<keyword evidence="4" id="KW-1185">Reference proteome</keyword>
<gene>
    <name evidence="3" type="ORF">DFQ15_11143</name>
</gene>
<sequence length="354" mass="37708">MLRIGLILAFAYLAFPAFAGSPTLLATIDVSSDKRVGGHVIGGLSGIDFDARSHRLVFIEDGAAAHFPIAKLIFKAGRYGLDWESADRLQMCGDAKSRKQAPADGESIRMDVAGGLVWSSEGRFKAGIGPSVTFAAADGKCRADLPLPAMLRFDPTGKTGPRPNKVFEGMTFSPDGRSLWVAMEDALLQDGPRSTRALGGLARISRFDRTGRLLQQIAYRLDPIQSEGVDGIADNGISEILADANGTLLVLERSGAKNAAGHFDFYCRLYRIDPSTATDIQSLPSLSAQPDLAVGKTLVLNISTLADTLPFNFEGMAWGPAGKEGAKTLFLVSDNGFENVASRIMILSFASAPP</sequence>
<evidence type="ECO:0000313" key="3">
    <source>
        <dbReference type="EMBL" id="PYE77899.1"/>
    </source>
</evidence>
<dbReference type="Pfam" id="PF13449">
    <property type="entry name" value="Phytase-like"/>
    <property type="match status" value="1"/>
</dbReference>
<evidence type="ECO:0000256" key="1">
    <source>
        <dbReference type="SAM" id="SignalP"/>
    </source>
</evidence>
<reference evidence="3 4" key="1">
    <citation type="submission" date="2018-06" db="EMBL/GenBank/DDBJ databases">
        <title>Genomic Encyclopedia of Type Strains, Phase III (KMG-III): the genomes of soil and plant-associated and newly described type strains.</title>
        <authorList>
            <person name="Whitman W."/>
        </authorList>
    </citation>
    <scope>NUCLEOTIDE SEQUENCE [LARGE SCALE GENOMIC DNA]</scope>
    <source>
        <strain evidence="3 4">CECT 7646</strain>
    </source>
</reference>
<dbReference type="Proteomes" id="UP000247540">
    <property type="component" value="Unassembled WGS sequence"/>
</dbReference>
<dbReference type="RefSeq" id="WP_110465635.1">
    <property type="nucleotide sequence ID" value="NZ_JAMOFZ010000011.1"/>
</dbReference>
<organism evidence="3 4">
    <name type="scientific">Xylophilus ampelinus</name>
    <dbReference type="NCBI Taxonomy" id="54067"/>
    <lineage>
        <taxon>Bacteria</taxon>
        <taxon>Pseudomonadati</taxon>
        <taxon>Pseudomonadota</taxon>
        <taxon>Betaproteobacteria</taxon>
        <taxon>Burkholderiales</taxon>
        <taxon>Xylophilus</taxon>
    </lineage>
</organism>
<feature type="signal peptide" evidence="1">
    <location>
        <begin position="1"/>
        <end position="19"/>
    </location>
</feature>
<name>A0A318SM10_9BURK</name>
<dbReference type="AlphaFoldDB" id="A0A318SM10"/>
<feature type="domain" description="Phytase-like" evidence="2">
    <location>
        <begin position="41"/>
        <end position="337"/>
    </location>
</feature>
<dbReference type="InterPro" id="IPR027372">
    <property type="entry name" value="Phytase-like_dom"/>
</dbReference>
<keyword evidence="1" id="KW-0732">Signal</keyword>
<dbReference type="PANTHER" id="PTHR37957">
    <property type="entry name" value="BLR7070 PROTEIN"/>
    <property type="match status" value="1"/>
</dbReference>